<sequence>MNEPGSARFEPGWLALREEADAEARAAELLEPLRAHLTARPLVVRDLGCGTGSMGRWLAGRLPGPQHWVLHDRDPDLLARASADMPATSSDGGPVTAETVTGDLAGLRAADLAGTSLVTASALLDLLTAAEMDGLAAAITGAGCPALLTLSVAGRVELRPHDPFDGELAEAFNAHQRRVAGGRRLLGPDAADAAADAFRRHGADVRTGPSPWRLGPGRAALTREWLRGWTAAAREQRPDLAGPADAYLRRRLDACAAGELSVTVHHVDLLALPAAP</sequence>
<dbReference type="Proteomes" id="UP001596380">
    <property type="component" value="Unassembled WGS sequence"/>
</dbReference>
<gene>
    <name evidence="1" type="ORF">ACFQKB_35215</name>
</gene>
<dbReference type="RefSeq" id="WP_378042357.1">
    <property type="nucleotide sequence ID" value="NZ_JBHSXE010000001.1"/>
</dbReference>
<evidence type="ECO:0000313" key="1">
    <source>
        <dbReference type="EMBL" id="MFC6885050.1"/>
    </source>
</evidence>
<dbReference type="EMBL" id="JBHSXS010000033">
    <property type="protein sequence ID" value="MFC6885050.1"/>
    <property type="molecule type" value="Genomic_DNA"/>
</dbReference>
<dbReference type="GO" id="GO:0008168">
    <property type="term" value="F:methyltransferase activity"/>
    <property type="evidence" value="ECO:0007669"/>
    <property type="project" value="UniProtKB-KW"/>
</dbReference>
<comment type="caution">
    <text evidence="1">The sequence shown here is derived from an EMBL/GenBank/DDBJ whole genome shotgun (WGS) entry which is preliminary data.</text>
</comment>
<accession>A0ABW2CXM7</accession>
<dbReference type="InterPro" id="IPR029063">
    <property type="entry name" value="SAM-dependent_MTases_sf"/>
</dbReference>
<keyword evidence="2" id="KW-1185">Reference proteome</keyword>
<organism evidence="1 2">
    <name type="scientific">Actinomadura yumaensis</name>
    <dbReference type="NCBI Taxonomy" id="111807"/>
    <lineage>
        <taxon>Bacteria</taxon>
        <taxon>Bacillati</taxon>
        <taxon>Actinomycetota</taxon>
        <taxon>Actinomycetes</taxon>
        <taxon>Streptosporangiales</taxon>
        <taxon>Thermomonosporaceae</taxon>
        <taxon>Actinomadura</taxon>
    </lineage>
</organism>
<protein>
    <submittedName>
        <fullName evidence="1">SAM-dependent methyltransferase</fullName>
    </submittedName>
</protein>
<dbReference type="GO" id="GO:0032259">
    <property type="term" value="P:methylation"/>
    <property type="evidence" value="ECO:0007669"/>
    <property type="project" value="UniProtKB-KW"/>
</dbReference>
<keyword evidence="1" id="KW-0489">Methyltransferase</keyword>
<evidence type="ECO:0000313" key="2">
    <source>
        <dbReference type="Proteomes" id="UP001596380"/>
    </source>
</evidence>
<dbReference type="SUPFAM" id="SSF53335">
    <property type="entry name" value="S-adenosyl-L-methionine-dependent methyltransferases"/>
    <property type="match status" value="1"/>
</dbReference>
<reference evidence="2" key="1">
    <citation type="journal article" date="2019" name="Int. J. Syst. Evol. Microbiol.">
        <title>The Global Catalogue of Microorganisms (GCM) 10K type strain sequencing project: providing services to taxonomists for standard genome sequencing and annotation.</title>
        <authorList>
            <consortium name="The Broad Institute Genomics Platform"/>
            <consortium name="The Broad Institute Genome Sequencing Center for Infectious Disease"/>
            <person name="Wu L."/>
            <person name="Ma J."/>
        </authorList>
    </citation>
    <scope>NUCLEOTIDE SEQUENCE [LARGE SCALE GENOMIC DNA]</scope>
    <source>
        <strain evidence="2">JCM 3369</strain>
    </source>
</reference>
<name>A0ABW2CXM7_9ACTN</name>
<keyword evidence="1" id="KW-0808">Transferase</keyword>
<dbReference type="Gene3D" id="3.40.50.150">
    <property type="entry name" value="Vaccinia Virus protein VP39"/>
    <property type="match status" value="1"/>
</dbReference>
<proteinExistence type="predicted"/>